<evidence type="ECO:0000256" key="4">
    <source>
        <dbReference type="ARBA" id="ARBA00022840"/>
    </source>
</evidence>
<keyword evidence="4" id="KW-0067">ATP-binding</keyword>
<dbReference type="Proteomes" id="UP001157017">
    <property type="component" value="Unassembled WGS sequence"/>
</dbReference>
<organism evidence="6 7">
    <name type="scientific">Angustibacter aerolatus</name>
    <dbReference type="NCBI Taxonomy" id="1162965"/>
    <lineage>
        <taxon>Bacteria</taxon>
        <taxon>Bacillati</taxon>
        <taxon>Actinomycetota</taxon>
        <taxon>Actinomycetes</taxon>
        <taxon>Kineosporiales</taxon>
        <taxon>Kineosporiaceae</taxon>
    </lineage>
</organism>
<gene>
    <name evidence="6" type="ORF">GCM10025868_38520</name>
</gene>
<evidence type="ECO:0000256" key="1">
    <source>
        <dbReference type="ARBA" id="ARBA00022679"/>
    </source>
</evidence>
<protein>
    <recommendedName>
        <fullName evidence="5">GHMP kinase C-terminal domain-containing protein</fullName>
    </recommendedName>
</protein>
<dbReference type="SUPFAM" id="SSF55060">
    <property type="entry name" value="GHMP Kinase, C-terminal domain"/>
    <property type="match status" value="1"/>
</dbReference>
<dbReference type="InterPro" id="IPR036554">
    <property type="entry name" value="GHMP_kinase_C_sf"/>
</dbReference>
<proteinExistence type="predicted"/>
<dbReference type="Pfam" id="PF08544">
    <property type="entry name" value="GHMP_kinases_C"/>
    <property type="match status" value="1"/>
</dbReference>
<dbReference type="InterPro" id="IPR013750">
    <property type="entry name" value="GHMP_kinase_C_dom"/>
</dbReference>
<sequence>MPTSRLATHHARSVLPASVSHEDAAANVARTAVLVEALRARPDLLLAGTDDRLHQRQRAAAMPATLGLVHALRAQGAAAVVSGAGPTVLVLTTTDRLDADRAVAQRAVAGAEGDWRLLHLAVHRQGVVRVADPPTR</sequence>
<comment type="caution">
    <text evidence="6">The sequence shown here is derived from an EMBL/GenBank/DDBJ whole genome shotgun (WGS) entry which is preliminary data.</text>
</comment>
<evidence type="ECO:0000256" key="2">
    <source>
        <dbReference type="ARBA" id="ARBA00022741"/>
    </source>
</evidence>
<dbReference type="Gene3D" id="3.30.70.890">
    <property type="entry name" value="GHMP kinase, C-terminal domain"/>
    <property type="match status" value="1"/>
</dbReference>
<reference evidence="7" key="1">
    <citation type="journal article" date="2019" name="Int. J. Syst. Evol. Microbiol.">
        <title>The Global Catalogue of Microorganisms (GCM) 10K type strain sequencing project: providing services to taxonomists for standard genome sequencing and annotation.</title>
        <authorList>
            <consortium name="The Broad Institute Genomics Platform"/>
            <consortium name="The Broad Institute Genome Sequencing Center for Infectious Disease"/>
            <person name="Wu L."/>
            <person name="Ma J."/>
        </authorList>
    </citation>
    <scope>NUCLEOTIDE SEQUENCE [LARGE SCALE GENOMIC DNA]</scope>
    <source>
        <strain evidence="7">NBRC 108730</strain>
    </source>
</reference>
<accession>A0ABQ6JK41</accession>
<keyword evidence="3" id="KW-0418">Kinase</keyword>
<evidence type="ECO:0000313" key="6">
    <source>
        <dbReference type="EMBL" id="GMA88602.1"/>
    </source>
</evidence>
<evidence type="ECO:0000313" key="7">
    <source>
        <dbReference type="Proteomes" id="UP001157017"/>
    </source>
</evidence>
<dbReference type="PANTHER" id="PTHR20861">
    <property type="entry name" value="HOMOSERINE/4-DIPHOSPHOCYTIDYL-2-C-METHYL-D-ERYTHRITOL KINASE"/>
    <property type="match status" value="1"/>
</dbReference>
<keyword evidence="7" id="KW-1185">Reference proteome</keyword>
<dbReference type="PANTHER" id="PTHR20861:SF1">
    <property type="entry name" value="HOMOSERINE KINASE"/>
    <property type="match status" value="1"/>
</dbReference>
<dbReference type="EMBL" id="BSUZ01000001">
    <property type="protein sequence ID" value="GMA88602.1"/>
    <property type="molecule type" value="Genomic_DNA"/>
</dbReference>
<name>A0ABQ6JK41_9ACTN</name>
<keyword evidence="2" id="KW-0547">Nucleotide-binding</keyword>
<keyword evidence="1" id="KW-0808">Transferase</keyword>
<evidence type="ECO:0000256" key="3">
    <source>
        <dbReference type="ARBA" id="ARBA00022777"/>
    </source>
</evidence>
<evidence type="ECO:0000259" key="5">
    <source>
        <dbReference type="Pfam" id="PF08544"/>
    </source>
</evidence>
<feature type="domain" description="GHMP kinase C-terminal" evidence="5">
    <location>
        <begin position="42"/>
        <end position="101"/>
    </location>
</feature>